<gene>
    <name evidence="2" type="ORF">CSOL1703_00000743</name>
</gene>
<feature type="compositionally biased region" description="Polar residues" evidence="1">
    <location>
        <begin position="539"/>
        <end position="562"/>
    </location>
</feature>
<feature type="compositionally biased region" description="Polar residues" evidence="1">
    <location>
        <begin position="11"/>
        <end position="31"/>
    </location>
</feature>
<dbReference type="OrthoDB" id="1749473at2759"/>
<feature type="region of interest" description="Disordered" evidence="1">
    <location>
        <begin position="182"/>
        <end position="214"/>
    </location>
</feature>
<sequence length="808" mass="87945">MASVGPIHQPHATTTATLGSGESHHNQLSNSKKWRSTPAHLDRAASDDVHVRATQQSEKGNRRESRLGFRSIFGRSKPGKAADIPALPSVPKSYANVPATTDLRAGAYSSPYSKAVAHTAVPLSTAAEDQERMANKVAVAKPPAKVNRGHMASWDAPPLFKAYPQAVRYSTLPSSSTPADLLLKQQEKTPGTPEDEKVKPRRRHRRSKSGSHTDGDVKKKIYILVTAGYLLEYANDGPFDRLPEKILKLNRHSAAFASDSIPGRHWVLQVASAMDSDGAVLPETSRSIFSRLPFRGAPTTERRSTSNMLLIFESAEEMDEWLATIRRAIEALGGKKFLSETGKPKGEHAAPLRERASQRTLVVRDPELYNNRGAACQSDYSWEQNGSDNRASVISFAMSDNGRDRSIDDFSTTNSVISHDGQQLESLRNSSNRLSYVSSGQRTMVTSTTSSSPACSPTVDSFPSGLEDIGHYTLDTSTTETRMRFNGSAIADRRQSLQTVHPFAEVKGGQPGQRPLSTTFSPTDSIGPLSAGSPAPNFSVPSNRRFSTRISTFESGSPSTTPRDVEMMLRIPSRRPPTTSRVSRPLSMVEDQPLSSQRETFDQVEIVPSQSERGSVASNYLDGQMLEFDPTKPVPSDTEFRLQKPPRNVKPHHGPRRLASLGALGKPRESFYGTDASVEPNRMRSLRSAPLRSFGIEPTLSTLDRHQRGGAFASLPSRVAKRSSMLPFVPAFGKPESISEPPAPPPTIPLPPVPAPSHIKAEAKALALQNRRSMPQLADGPPPAPPPTCALPPIPQQISPKLHTVGKL</sequence>
<evidence type="ECO:0000313" key="3">
    <source>
        <dbReference type="Proteomes" id="UP000775872"/>
    </source>
</evidence>
<reference evidence="2 3" key="2">
    <citation type="submission" date="2021-10" db="EMBL/GenBank/DDBJ databases">
        <authorList>
            <person name="Piombo E."/>
        </authorList>
    </citation>
    <scope>NUCLEOTIDE SEQUENCE [LARGE SCALE GENOMIC DNA]</scope>
</reference>
<feature type="region of interest" description="Disordered" evidence="1">
    <location>
        <begin position="736"/>
        <end position="808"/>
    </location>
</feature>
<dbReference type="Proteomes" id="UP000775872">
    <property type="component" value="Unassembled WGS sequence"/>
</dbReference>
<feature type="compositionally biased region" description="Basic residues" evidence="1">
    <location>
        <begin position="199"/>
        <end position="209"/>
    </location>
</feature>
<name>A0A9N9Z4G4_9HYPO</name>
<evidence type="ECO:0008006" key="4">
    <source>
        <dbReference type="Google" id="ProtNLM"/>
    </source>
</evidence>
<feature type="region of interest" description="Disordered" evidence="1">
    <location>
        <begin position="526"/>
        <end position="563"/>
    </location>
</feature>
<accession>A0A9N9Z4G4</accession>
<keyword evidence="3" id="KW-1185">Reference proteome</keyword>
<evidence type="ECO:0000313" key="2">
    <source>
        <dbReference type="EMBL" id="CAH0048796.1"/>
    </source>
</evidence>
<reference evidence="3" key="1">
    <citation type="submission" date="2019-06" db="EMBL/GenBank/DDBJ databases">
        <authorList>
            <person name="Broberg M."/>
        </authorList>
    </citation>
    <scope>NUCLEOTIDE SEQUENCE [LARGE SCALE GENOMIC DNA]</scope>
</reference>
<feature type="compositionally biased region" description="Basic residues" evidence="1">
    <location>
        <begin position="647"/>
        <end position="656"/>
    </location>
</feature>
<feature type="compositionally biased region" description="Basic and acidic residues" evidence="1">
    <location>
        <begin position="40"/>
        <end position="51"/>
    </location>
</feature>
<feature type="region of interest" description="Disordered" evidence="1">
    <location>
        <begin position="626"/>
        <end position="660"/>
    </location>
</feature>
<organism evidence="2 3">
    <name type="scientific">Clonostachys solani</name>
    <dbReference type="NCBI Taxonomy" id="160281"/>
    <lineage>
        <taxon>Eukaryota</taxon>
        <taxon>Fungi</taxon>
        <taxon>Dikarya</taxon>
        <taxon>Ascomycota</taxon>
        <taxon>Pezizomycotina</taxon>
        <taxon>Sordariomycetes</taxon>
        <taxon>Hypocreomycetidae</taxon>
        <taxon>Hypocreales</taxon>
        <taxon>Bionectriaceae</taxon>
        <taxon>Clonostachys</taxon>
    </lineage>
</organism>
<comment type="caution">
    <text evidence="2">The sequence shown here is derived from an EMBL/GenBank/DDBJ whole genome shotgun (WGS) entry which is preliminary data.</text>
</comment>
<protein>
    <recommendedName>
        <fullName evidence="4">PH domain-containing protein</fullName>
    </recommendedName>
</protein>
<dbReference type="EMBL" id="CABFOC020000035">
    <property type="protein sequence ID" value="CAH0048796.1"/>
    <property type="molecule type" value="Genomic_DNA"/>
</dbReference>
<feature type="compositionally biased region" description="Pro residues" evidence="1">
    <location>
        <begin position="741"/>
        <end position="755"/>
    </location>
</feature>
<proteinExistence type="predicted"/>
<feature type="compositionally biased region" description="Pro residues" evidence="1">
    <location>
        <begin position="780"/>
        <end position="795"/>
    </location>
</feature>
<feature type="region of interest" description="Disordered" evidence="1">
    <location>
        <begin position="1"/>
        <end position="84"/>
    </location>
</feature>
<evidence type="ECO:0000256" key="1">
    <source>
        <dbReference type="SAM" id="MobiDB-lite"/>
    </source>
</evidence>
<dbReference type="AlphaFoldDB" id="A0A9N9Z4G4"/>